<dbReference type="RefSeq" id="WP_106524093.1">
    <property type="nucleotide sequence ID" value="NZ_PYGD01000007.1"/>
</dbReference>
<accession>A0A2P8D0T7</accession>
<dbReference type="Proteomes" id="UP000240572">
    <property type="component" value="Unassembled WGS sequence"/>
</dbReference>
<evidence type="ECO:0000313" key="1">
    <source>
        <dbReference type="EMBL" id="PSK90828.1"/>
    </source>
</evidence>
<dbReference type="EMBL" id="PYGD01000007">
    <property type="protein sequence ID" value="PSK90828.1"/>
    <property type="molecule type" value="Genomic_DNA"/>
</dbReference>
<reference evidence="1 2" key="1">
    <citation type="submission" date="2018-03" db="EMBL/GenBank/DDBJ databases">
        <title>Genomic Encyclopedia of Type Strains, Phase III (KMG-III): the genomes of soil and plant-associated and newly described type strains.</title>
        <authorList>
            <person name="Whitman W."/>
        </authorList>
    </citation>
    <scope>NUCLEOTIDE SEQUENCE [LARGE SCALE GENOMIC DNA]</scope>
    <source>
        <strain evidence="1 2">CGMCC 1.12700</strain>
    </source>
</reference>
<evidence type="ECO:0000313" key="2">
    <source>
        <dbReference type="Proteomes" id="UP000240572"/>
    </source>
</evidence>
<gene>
    <name evidence="1" type="ORF">B0I18_107240</name>
</gene>
<name>A0A2P8D0T7_9BACT</name>
<keyword evidence="2" id="KW-1185">Reference proteome</keyword>
<comment type="caution">
    <text evidence="1">The sequence shown here is derived from an EMBL/GenBank/DDBJ whole genome shotgun (WGS) entry which is preliminary data.</text>
</comment>
<sequence length="159" mass="18366">MSLQYYNPFEPLSEDVLKRIISQGNRYFVVQRFPWPGLSASNSFVVTPYADKDDAFRHASDLQEKEGKLLIVPEEILKITSLITSEAYFIFVNTFRDQSWAPRVIKAYNKNIVSYIRARTNFKPKDPIDIELKFENGRLLAVISSGDIQHLTSAYELIK</sequence>
<dbReference type="AlphaFoldDB" id="A0A2P8D0T7"/>
<organism evidence="1 2">
    <name type="scientific">Taibaiella chishuiensis</name>
    <dbReference type="NCBI Taxonomy" id="1434707"/>
    <lineage>
        <taxon>Bacteria</taxon>
        <taxon>Pseudomonadati</taxon>
        <taxon>Bacteroidota</taxon>
        <taxon>Chitinophagia</taxon>
        <taxon>Chitinophagales</taxon>
        <taxon>Chitinophagaceae</taxon>
        <taxon>Taibaiella</taxon>
    </lineage>
</organism>
<protein>
    <submittedName>
        <fullName evidence="1">Uncharacterized protein</fullName>
    </submittedName>
</protein>
<proteinExistence type="predicted"/>
<dbReference type="OrthoDB" id="706332at2"/>